<evidence type="ECO:0000313" key="3">
    <source>
        <dbReference type="Proteomes" id="UP000502681"/>
    </source>
</evidence>
<keyword evidence="3" id="KW-1185">Reference proteome</keyword>
<feature type="domain" description="Transposase DDE" evidence="1">
    <location>
        <begin position="2"/>
        <end position="63"/>
    </location>
</feature>
<evidence type="ECO:0000259" key="1">
    <source>
        <dbReference type="Pfam" id="PF13737"/>
    </source>
</evidence>
<accession>A0ABX6L802</accession>
<name>A0ABX6L802_9GAMM</name>
<dbReference type="Proteomes" id="UP000502681">
    <property type="component" value="Chromosome"/>
</dbReference>
<dbReference type="EMBL" id="CP038498">
    <property type="protein sequence ID" value="QJA22460.1"/>
    <property type="molecule type" value="Genomic_DNA"/>
</dbReference>
<gene>
    <name evidence="2" type="ORF">E2566_08170</name>
</gene>
<sequence length="92" mass="10250">MRGSLTVWPDESAIAAWTECAQPEGRGLPLHYTDMIITTVLMMKRVFNLPLRVLQNFVDSIFNDGAAAVLPELLSGQQTSKECQHQHKNANP</sequence>
<organism evidence="2 3">
    <name type="scientific">Pectobacterium punjabense</name>
    <dbReference type="NCBI Taxonomy" id="2108399"/>
    <lineage>
        <taxon>Bacteria</taxon>
        <taxon>Pseudomonadati</taxon>
        <taxon>Pseudomonadota</taxon>
        <taxon>Gammaproteobacteria</taxon>
        <taxon>Enterobacterales</taxon>
        <taxon>Pectobacteriaceae</taxon>
        <taxon>Pectobacterium</taxon>
    </lineage>
</organism>
<reference evidence="2 3" key="1">
    <citation type="submission" date="2019-04" db="EMBL/GenBank/DDBJ databases">
        <title>Whole Genome Sequencing of Pectobacterium punjabense SS95.</title>
        <authorList>
            <person name="Sarfraz S."/>
            <person name="Oulghazi S."/>
            <person name="Roques C."/>
            <person name="Vandecasteele C."/>
            <person name="Faure D."/>
        </authorList>
    </citation>
    <scope>NUCLEOTIDE SEQUENCE [LARGE SCALE GENOMIC DNA]</scope>
    <source>
        <strain evidence="2 3">SS95</strain>
    </source>
</reference>
<dbReference type="Pfam" id="PF13737">
    <property type="entry name" value="DDE_Tnp_1_5"/>
    <property type="match status" value="1"/>
</dbReference>
<dbReference type="InterPro" id="IPR025668">
    <property type="entry name" value="Tnp_DDE_dom"/>
</dbReference>
<evidence type="ECO:0000313" key="2">
    <source>
        <dbReference type="EMBL" id="QJA22460.1"/>
    </source>
</evidence>
<proteinExistence type="predicted"/>
<protein>
    <recommendedName>
        <fullName evidence="1">Transposase DDE domain-containing protein</fullName>
    </recommendedName>
</protein>